<evidence type="ECO:0000313" key="2">
    <source>
        <dbReference type="EMBL" id="KAK4182926.1"/>
    </source>
</evidence>
<protein>
    <submittedName>
        <fullName evidence="2">Uncharacterized protein</fullName>
    </submittedName>
</protein>
<accession>A0AAN6WKG5</accession>
<comment type="caution">
    <text evidence="2">The sequence shown here is derived from an EMBL/GenBank/DDBJ whole genome shotgun (WGS) entry which is preliminary data.</text>
</comment>
<sequence length="103" mass="11265">MTSNDEKSEWTTVEKKKKPKKTFAAPSKTEITVGFTHEPSRTKSAEDLVKAILVRLGAPSGFETFHAGGRIDPNAPEHLTVVLLDPEGNHISTKHINRSGRGC</sequence>
<organism evidence="2 3">
    <name type="scientific">Podospora australis</name>
    <dbReference type="NCBI Taxonomy" id="1536484"/>
    <lineage>
        <taxon>Eukaryota</taxon>
        <taxon>Fungi</taxon>
        <taxon>Dikarya</taxon>
        <taxon>Ascomycota</taxon>
        <taxon>Pezizomycotina</taxon>
        <taxon>Sordariomycetes</taxon>
        <taxon>Sordariomycetidae</taxon>
        <taxon>Sordariales</taxon>
        <taxon>Podosporaceae</taxon>
        <taxon>Podospora</taxon>
    </lineage>
</organism>
<feature type="compositionally biased region" description="Basic and acidic residues" evidence="1">
    <location>
        <begin position="1"/>
        <end position="14"/>
    </location>
</feature>
<name>A0AAN6WKG5_9PEZI</name>
<feature type="region of interest" description="Disordered" evidence="1">
    <location>
        <begin position="1"/>
        <end position="23"/>
    </location>
</feature>
<keyword evidence="3" id="KW-1185">Reference proteome</keyword>
<evidence type="ECO:0000313" key="3">
    <source>
        <dbReference type="Proteomes" id="UP001302126"/>
    </source>
</evidence>
<evidence type="ECO:0000256" key="1">
    <source>
        <dbReference type="SAM" id="MobiDB-lite"/>
    </source>
</evidence>
<proteinExistence type="predicted"/>
<reference evidence="2" key="2">
    <citation type="submission" date="2023-05" db="EMBL/GenBank/DDBJ databases">
        <authorList>
            <consortium name="Lawrence Berkeley National Laboratory"/>
            <person name="Steindorff A."/>
            <person name="Hensen N."/>
            <person name="Bonometti L."/>
            <person name="Westerberg I."/>
            <person name="Brannstrom I.O."/>
            <person name="Guillou S."/>
            <person name="Cros-Aarteil S."/>
            <person name="Calhoun S."/>
            <person name="Haridas S."/>
            <person name="Kuo A."/>
            <person name="Mondo S."/>
            <person name="Pangilinan J."/>
            <person name="Riley R."/>
            <person name="Labutti K."/>
            <person name="Andreopoulos B."/>
            <person name="Lipzen A."/>
            <person name="Chen C."/>
            <person name="Yanf M."/>
            <person name="Daum C."/>
            <person name="Ng V."/>
            <person name="Clum A."/>
            <person name="Ohm R."/>
            <person name="Martin F."/>
            <person name="Silar P."/>
            <person name="Natvig D."/>
            <person name="Lalanne C."/>
            <person name="Gautier V."/>
            <person name="Ament-Velasquez S.L."/>
            <person name="Kruys A."/>
            <person name="Hutchinson M.I."/>
            <person name="Powell A.J."/>
            <person name="Barry K."/>
            <person name="Miller A.N."/>
            <person name="Grigoriev I.V."/>
            <person name="Debuchy R."/>
            <person name="Gladieux P."/>
            <person name="Thoren M.H."/>
            <person name="Johannesson H."/>
        </authorList>
    </citation>
    <scope>NUCLEOTIDE SEQUENCE</scope>
    <source>
        <strain evidence="2">PSN309</strain>
    </source>
</reference>
<reference evidence="2" key="1">
    <citation type="journal article" date="2023" name="Mol. Phylogenet. Evol.">
        <title>Genome-scale phylogeny and comparative genomics of the fungal order Sordariales.</title>
        <authorList>
            <person name="Hensen N."/>
            <person name="Bonometti L."/>
            <person name="Westerberg I."/>
            <person name="Brannstrom I.O."/>
            <person name="Guillou S."/>
            <person name="Cros-Aarteil S."/>
            <person name="Calhoun S."/>
            <person name="Haridas S."/>
            <person name="Kuo A."/>
            <person name="Mondo S."/>
            <person name="Pangilinan J."/>
            <person name="Riley R."/>
            <person name="LaButti K."/>
            <person name="Andreopoulos B."/>
            <person name="Lipzen A."/>
            <person name="Chen C."/>
            <person name="Yan M."/>
            <person name="Daum C."/>
            <person name="Ng V."/>
            <person name="Clum A."/>
            <person name="Steindorff A."/>
            <person name="Ohm R.A."/>
            <person name="Martin F."/>
            <person name="Silar P."/>
            <person name="Natvig D.O."/>
            <person name="Lalanne C."/>
            <person name="Gautier V."/>
            <person name="Ament-Velasquez S.L."/>
            <person name="Kruys A."/>
            <person name="Hutchinson M.I."/>
            <person name="Powell A.J."/>
            <person name="Barry K."/>
            <person name="Miller A.N."/>
            <person name="Grigoriev I.V."/>
            <person name="Debuchy R."/>
            <person name="Gladieux P."/>
            <person name="Hiltunen Thoren M."/>
            <person name="Johannesson H."/>
        </authorList>
    </citation>
    <scope>NUCLEOTIDE SEQUENCE</scope>
    <source>
        <strain evidence="2">PSN309</strain>
    </source>
</reference>
<dbReference type="EMBL" id="MU864596">
    <property type="protein sequence ID" value="KAK4182926.1"/>
    <property type="molecule type" value="Genomic_DNA"/>
</dbReference>
<gene>
    <name evidence="2" type="ORF">QBC35DRAFT_467725</name>
</gene>
<dbReference type="AlphaFoldDB" id="A0AAN6WKG5"/>
<dbReference type="Proteomes" id="UP001302126">
    <property type="component" value="Unassembled WGS sequence"/>
</dbReference>